<dbReference type="Proteomes" id="UP000298663">
    <property type="component" value="Unassembled WGS sequence"/>
</dbReference>
<gene>
    <name evidence="3" type="ORF">L596_018633</name>
</gene>
<keyword evidence="1" id="KW-0472">Membrane</keyword>
<feature type="transmembrane region" description="Helical" evidence="1">
    <location>
        <begin position="98"/>
        <end position="120"/>
    </location>
</feature>
<proteinExistence type="predicted"/>
<comment type="caution">
    <text evidence="3">The sequence shown here is derived from an EMBL/GenBank/DDBJ whole genome shotgun (WGS) entry which is preliminary data.</text>
</comment>
<reference evidence="3 4" key="1">
    <citation type="journal article" date="2015" name="Genome Biol.">
        <title>Comparative genomics of Steinernema reveals deeply conserved gene regulatory networks.</title>
        <authorList>
            <person name="Dillman A.R."/>
            <person name="Macchietto M."/>
            <person name="Porter C.F."/>
            <person name="Rogers A."/>
            <person name="Williams B."/>
            <person name="Antoshechkin I."/>
            <person name="Lee M.M."/>
            <person name="Goodwin Z."/>
            <person name="Lu X."/>
            <person name="Lewis E.E."/>
            <person name="Goodrich-Blair H."/>
            <person name="Stock S.P."/>
            <person name="Adams B.J."/>
            <person name="Sternberg P.W."/>
            <person name="Mortazavi A."/>
        </authorList>
    </citation>
    <scope>NUCLEOTIDE SEQUENCE [LARGE SCALE GENOMIC DNA]</scope>
    <source>
        <strain evidence="3 4">ALL</strain>
    </source>
</reference>
<keyword evidence="1" id="KW-1133">Transmembrane helix</keyword>
<evidence type="ECO:0000256" key="1">
    <source>
        <dbReference type="SAM" id="Phobius"/>
    </source>
</evidence>
<protein>
    <submittedName>
        <fullName evidence="3">Uncharacterized protein</fullName>
    </submittedName>
</protein>
<accession>A0A4U5N5Y8</accession>
<sequence length="144" mass="15757">MAIFRVLAFAAILSAVSAISVDFGKIEKIVHKEVDWEKAATIDKIVREEISKLAAQMSQTGSSYKIQILYEEGNKNLYVGLVVDGVQIYPKEAGIFKLLPVSIATGVVSMVLLVAIFLVCHRRSQRGEVFDEGEISPSTVDSLV</sequence>
<reference evidence="3 4" key="2">
    <citation type="journal article" date="2019" name="G3 (Bethesda)">
        <title>Hybrid Assembly of the Genome of the Entomopathogenic Nematode Steinernema carpocapsae Identifies the X-Chromosome.</title>
        <authorList>
            <person name="Serra L."/>
            <person name="Macchietto M."/>
            <person name="Macias-Munoz A."/>
            <person name="McGill C.J."/>
            <person name="Rodriguez I.M."/>
            <person name="Rodriguez B."/>
            <person name="Murad R."/>
            <person name="Mortazavi A."/>
        </authorList>
    </citation>
    <scope>NUCLEOTIDE SEQUENCE [LARGE SCALE GENOMIC DNA]</scope>
    <source>
        <strain evidence="3 4">ALL</strain>
    </source>
</reference>
<dbReference type="EMBL" id="AZBU02000005">
    <property type="protein sequence ID" value="TKR77712.1"/>
    <property type="molecule type" value="Genomic_DNA"/>
</dbReference>
<evidence type="ECO:0000313" key="3">
    <source>
        <dbReference type="EMBL" id="TKR77712.1"/>
    </source>
</evidence>
<evidence type="ECO:0000256" key="2">
    <source>
        <dbReference type="SAM" id="SignalP"/>
    </source>
</evidence>
<name>A0A4U5N5Y8_STECR</name>
<keyword evidence="1" id="KW-0812">Transmembrane</keyword>
<dbReference type="AlphaFoldDB" id="A0A4U5N5Y8"/>
<keyword evidence="4" id="KW-1185">Reference proteome</keyword>
<feature type="signal peptide" evidence="2">
    <location>
        <begin position="1"/>
        <end position="18"/>
    </location>
</feature>
<evidence type="ECO:0000313" key="4">
    <source>
        <dbReference type="Proteomes" id="UP000298663"/>
    </source>
</evidence>
<feature type="chain" id="PRO_5020476624" evidence="2">
    <location>
        <begin position="19"/>
        <end position="144"/>
    </location>
</feature>
<organism evidence="3 4">
    <name type="scientific">Steinernema carpocapsae</name>
    <name type="common">Entomopathogenic nematode</name>
    <dbReference type="NCBI Taxonomy" id="34508"/>
    <lineage>
        <taxon>Eukaryota</taxon>
        <taxon>Metazoa</taxon>
        <taxon>Ecdysozoa</taxon>
        <taxon>Nematoda</taxon>
        <taxon>Chromadorea</taxon>
        <taxon>Rhabditida</taxon>
        <taxon>Tylenchina</taxon>
        <taxon>Panagrolaimomorpha</taxon>
        <taxon>Strongyloidoidea</taxon>
        <taxon>Steinernematidae</taxon>
        <taxon>Steinernema</taxon>
    </lineage>
</organism>
<keyword evidence="2" id="KW-0732">Signal</keyword>